<feature type="compositionally biased region" description="Gly residues" evidence="1">
    <location>
        <begin position="221"/>
        <end position="232"/>
    </location>
</feature>
<sequence length="232" mass="25664">MDDIIKVRPTLPSLETQPRGVADAHWLKFKPPNLVGTARSQLIDPSSILPIQTIEPKPDPVDPIIKPVLGNHHLPVGSGHRISVYPTSFQYLKMKTLLHDNIVYSTLLSHLPQLPFTFSILDPQRLELRNINAISKTQIRKEVVLPCNQSGNHWVLVTAALLAEDRIEISVRDSFNLTGKPDPELVNRVTNYMGIVFPHKTITKVELQRTTRQKNGYDCSSGGGGGGGGGLF</sequence>
<organism evidence="2 3">
    <name type="scientific">Coleophoma crateriformis</name>
    <dbReference type="NCBI Taxonomy" id="565419"/>
    <lineage>
        <taxon>Eukaryota</taxon>
        <taxon>Fungi</taxon>
        <taxon>Dikarya</taxon>
        <taxon>Ascomycota</taxon>
        <taxon>Pezizomycotina</taxon>
        <taxon>Leotiomycetes</taxon>
        <taxon>Helotiales</taxon>
        <taxon>Dermateaceae</taxon>
        <taxon>Coleophoma</taxon>
    </lineage>
</organism>
<evidence type="ECO:0000256" key="1">
    <source>
        <dbReference type="SAM" id="MobiDB-lite"/>
    </source>
</evidence>
<evidence type="ECO:0000313" key="2">
    <source>
        <dbReference type="EMBL" id="RDW92584.1"/>
    </source>
</evidence>
<evidence type="ECO:0008006" key="4">
    <source>
        <dbReference type="Google" id="ProtNLM"/>
    </source>
</evidence>
<evidence type="ECO:0000313" key="3">
    <source>
        <dbReference type="Proteomes" id="UP000256328"/>
    </source>
</evidence>
<dbReference type="SUPFAM" id="SSF54001">
    <property type="entry name" value="Cysteine proteinases"/>
    <property type="match status" value="1"/>
</dbReference>
<dbReference type="AlphaFoldDB" id="A0A3D8T216"/>
<reference evidence="2 3" key="1">
    <citation type="journal article" date="2018" name="IMA Fungus">
        <title>IMA Genome-F 9: Draft genome sequence of Annulohypoxylon stygium, Aspergillus mulundensis, Berkeleyomyces basicola (syn. Thielaviopsis basicola), Ceratocystis smalleyi, two Cercospora beticola strains, Coleophoma cylindrospora, Fusarium fracticaudum, Phialophora cf. hyalina, and Morchella septimelata.</title>
        <authorList>
            <person name="Wingfield B.D."/>
            <person name="Bills G.F."/>
            <person name="Dong Y."/>
            <person name="Huang W."/>
            <person name="Nel W.J."/>
            <person name="Swalarsk-Parry B.S."/>
            <person name="Vaghefi N."/>
            <person name="Wilken P.M."/>
            <person name="An Z."/>
            <person name="de Beer Z.W."/>
            <person name="De Vos L."/>
            <person name="Chen L."/>
            <person name="Duong T.A."/>
            <person name="Gao Y."/>
            <person name="Hammerbacher A."/>
            <person name="Kikkert J.R."/>
            <person name="Li Y."/>
            <person name="Li H."/>
            <person name="Li K."/>
            <person name="Li Q."/>
            <person name="Liu X."/>
            <person name="Ma X."/>
            <person name="Naidoo K."/>
            <person name="Pethybridge S.J."/>
            <person name="Sun J."/>
            <person name="Steenkamp E.T."/>
            <person name="van der Nest M.A."/>
            <person name="van Wyk S."/>
            <person name="Wingfield M.J."/>
            <person name="Xiong C."/>
            <person name="Yue Q."/>
            <person name="Zhang X."/>
        </authorList>
    </citation>
    <scope>NUCLEOTIDE SEQUENCE [LARGE SCALE GENOMIC DNA]</scope>
    <source>
        <strain evidence="2 3">BP5796</strain>
    </source>
</reference>
<name>A0A3D8T216_9HELO</name>
<dbReference type="Gene3D" id="3.40.395.10">
    <property type="entry name" value="Adenoviral Proteinase, Chain A"/>
    <property type="match status" value="1"/>
</dbReference>
<dbReference type="EMBL" id="PDLN01000002">
    <property type="protein sequence ID" value="RDW92584.1"/>
    <property type="molecule type" value="Genomic_DNA"/>
</dbReference>
<dbReference type="Proteomes" id="UP000256328">
    <property type="component" value="Unassembled WGS sequence"/>
</dbReference>
<gene>
    <name evidence="2" type="ORF">BP5796_01978</name>
</gene>
<comment type="caution">
    <text evidence="2">The sequence shown here is derived from an EMBL/GenBank/DDBJ whole genome shotgun (WGS) entry which is preliminary data.</text>
</comment>
<keyword evidence="3" id="KW-1185">Reference proteome</keyword>
<accession>A0A3D8T216</accession>
<dbReference type="InterPro" id="IPR038765">
    <property type="entry name" value="Papain-like_cys_pep_sf"/>
</dbReference>
<proteinExistence type="predicted"/>
<protein>
    <recommendedName>
        <fullName evidence="4">Ubiquitin-like protease family profile domain-containing protein</fullName>
    </recommendedName>
</protein>
<feature type="region of interest" description="Disordered" evidence="1">
    <location>
        <begin position="213"/>
        <end position="232"/>
    </location>
</feature>